<name>A0AAD5SU99_9FUNG</name>
<dbReference type="EMBL" id="JADGJH010002495">
    <property type="protein sequence ID" value="KAJ3097572.1"/>
    <property type="molecule type" value="Genomic_DNA"/>
</dbReference>
<organism evidence="1 2">
    <name type="scientific">Physocladia obscura</name>
    <dbReference type="NCBI Taxonomy" id="109957"/>
    <lineage>
        <taxon>Eukaryota</taxon>
        <taxon>Fungi</taxon>
        <taxon>Fungi incertae sedis</taxon>
        <taxon>Chytridiomycota</taxon>
        <taxon>Chytridiomycota incertae sedis</taxon>
        <taxon>Chytridiomycetes</taxon>
        <taxon>Chytridiales</taxon>
        <taxon>Chytriomycetaceae</taxon>
        <taxon>Physocladia</taxon>
    </lineage>
</organism>
<reference evidence="1" key="1">
    <citation type="submission" date="2020-05" db="EMBL/GenBank/DDBJ databases">
        <title>Phylogenomic resolution of chytrid fungi.</title>
        <authorList>
            <person name="Stajich J.E."/>
            <person name="Amses K."/>
            <person name="Simmons R."/>
            <person name="Seto K."/>
            <person name="Myers J."/>
            <person name="Bonds A."/>
            <person name="Quandt C.A."/>
            <person name="Barry K."/>
            <person name="Liu P."/>
            <person name="Grigoriev I."/>
            <person name="Longcore J.E."/>
            <person name="James T.Y."/>
        </authorList>
    </citation>
    <scope>NUCLEOTIDE SEQUENCE</scope>
    <source>
        <strain evidence="1">JEL0513</strain>
    </source>
</reference>
<comment type="caution">
    <text evidence="1">The sequence shown here is derived from an EMBL/GenBank/DDBJ whole genome shotgun (WGS) entry which is preliminary data.</text>
</comment>
<sequence length="218" mass="24234">MPKRRPIVNLHDAGTSLSAPAEYNMNLNPLESGISSKTWVLVSPLNKRRRGTLMDVVIENGKQSSIDWRRISSKTWEEQSGPVACLRMMLVIELLAASIHSTNNKHAQELVSLPNPTIYDAKLGEEYYESVVPARRLLEHLKEQLDLLEKVTGSSVGTLGSPPTDPTMAAAMTSLSSQLPKYTEYSVLLFHGTKTNLDQVLNEGKLFNLFLGITQRQC</sequence>
<dbReference type="AlphaFoldDB" id="A0AAD5SU99"/>
<keyword evidence="2" id="KW-1185">Reference proteome</keyword>
<protein>
    <submittedName>
        <fullName evidence="1">Uncharacterized protein</fullName>
    </submittedName>
</protein>
<proteinExistence type="predicted"/>
<gene>
    <name evidence="1" type="ORF">HK100_005308</name>
</gene>
<evidence type="ECO:0000313" key="1">
    <source>
        <dbReference type="EMBL" id="KAJ3097572.1"/>
    </source>
</evidence>
<evidence type="ECO:0000313" key="2">
    <source>
        <dbReference type="Proteomes" id="UP001211907"/>
    </source>
</evidence>
<dbReference type="Proteomes" id="UP001211907">
    <property type="component" value="Unassembled WGS sequence"/>
</dbReference>
<accession>A0AAD5SU99</accession>